<evidence type="ECO:0000313" key="3">
    <source>
        <dbReference type="Proteomes" id="UP000184330"/>
    </source>
</evidence>
<evidence type="ECO:0000313" key="2">
    <source>
        <dbReference type="EMBL" id="CZR54464.1"/>
    </source>
</evidence>
<name>A0A1L7WNW3_9HELO</name>
<feature type="region of interest" description="Disordered" evidence="1">
    <location>
        <begin position="74"/>
        <end position="134"/>
    </location>
</feature>
<proteinExistence type="predicted"/>
<feature type="compositionally biased region" description="Basic and acidic residues" evidence="1">
    <location>
        <begin position="84"/>
        <end position="98"/>
    </location>
</feature>
<dbReference type="EMBL" id="FJOG01000005">
    <property type="protein sequence ID" value="CZR54464.1"/>
    <property type="molecule type" value="Genomic_DNA"/>
</dbReference>
<keyword evidence="3" id="KW-1185">Reference proteome</keyword>
<organism evidence="2 3">
    <name type="scientific">Phialocephala subalpina</name>
    <dbReference type="NCBI Taxonomy" id="576137"/>
    <lineage>
        <taxon>Eukaryota</taxon>
        <taxon>Fungi</taxon>
        <taxon>Dikarya</taxon>
        <taxon>Ascomycota</taxon>
        <taxon>Pezizomycotina</taxon>
        <taxon>Leotiomycetes</taxon>
        <taxon>Helotiales</taxon>
        <taxon>Mollisiaceae</taxon>
        <taxon>Phialocephala</taxon>
        <taxon>Phialocephala fortinii species complex</taxon>
    </lineage>
</organism>
<evidence type="ECO:0000256" key="1">
    <source>
        <dbReference type="SAM" id="MobiDB-lite"/>
    </source>
</evidence>
<dbReference type="AlphaFoldDB" id="A0A1L7WNW3"/>
<dbReference type="Proteomes" id="UP000184330">
    <property type="component" value="Unassembled WGS sequence"/>
</dbReference>
<feature type="compositionally biased region" description="Basic and acidic residues" evidence="1">
    <location>
        <begin position="119"/>
        <end position="134"/>
    </location>
</feature>
<sequence length="134" mass="14619">MNGNENELTVRSRPRLVTAEQLLYGGWWLGTHGLIDAVGGLSNRLREDFGGFRGGLFGSGEGLNVADLGRVGSDEKAVLGPNPAKKEQRLKEGQEAQKKQQGQARQLEEAQDTLAKQQKQIEDAVKQAQKGVHE</sequence>
<reference evidence="2 3" key="1">
    <citation type="submission" date="2016-03" db="EMBL/GenBank/DDBJ databases">
        <authorList>
            <person name="Ploux O."/>
        </authorList>
    </citation>
    <scope>NUCLEOTIDE SEQUENCE [LARGE SCALE GENOMIC DNA]</scope>
    <source>
        <strain evidence="2 3">UAMH 11012</strain>
    </source>
</reference>
<accession>A0A1L7WNW3</accession>
<protein>
    <submittedName>
        <fullName evidence="2">Uncharacterized protein</fullName>
    </submittedName>
</protein>
<gene>
    <name evidence="2" type="ORF">PAC_04348</name>
</gene>